<dbReference type="PROSITE" id="PS50296">
    <property type="entry name" value="SUI1"/>
    <property type="match status" value="1"/>
</dbReference>
<keyword evidence="1" id="KW-0810">Translation regulation</keyword>
<dbReference type="Pfam" id="PF01253">
    <property type="entry name" value="SUI1"/>
    <property type="match status" value="1"/>
</dbReference>
<dbReference type="InterPro" id="IPR005872">
    <property type="entry name" value="SUI1_arc_bac"/>
</dbReference>
<dbReference type="SUPFAM" id="SSF55159">
    <property type="entry name" value="eIF1-like"/>
    <property type="match status" value="1"/>
</dbReference>
<dbReference type="Proteomes" id="UP001321445">
    <property type="component" value="Chromosome"/>
</dbReference>
<organism evidence="4 5">
    <name type="scientific">Hydrogenimonas cancrithermarum</name>
    <dbReference type="NCBI Taxonomy" id="2993563"/>
    <lineage>
        <taxon>Bacteria</taxon>
        <taxon>Pseudomonadati</taxon>
        <taxon>Campylobacterota</taxon>
        <taxon>Epsilonproteobacteria</taxon>
        <taxon>Campylobacterales</taxon>
        <taxon>Hydrogenimonadaceae</taxon>
        <taxon>Hydrogenimonas</taxon>
    </lineage>
</organism>
<dbReference type="Gene3D" id="3.30.780.10">
    <property type="entry name" value="SUI1-like domain"/>
    <property type="match status" value="1"/>
</dbReference>
<reference evidence="4 5" key="1">
    <citation type="submission" date="2023-03" db="EMBL/GenBank/DDBJ databases">
        <title>Description of Hydrogenimonas sp. ISO32.</title>
        <authorList>
            <person name="Mino S."/>
            <person name="Fukazawa S."/>
            <person name="Sawabe T."/>
        </authorList>
    </citation>
    <scope>NUCLEOTIDE SEQUENCE [LARGE SCALE GENOMIC DNA]</scope>
    <source>
        <strain evidence="4 5">ISO32</strain>
    </source>
</reference>
<dbReference type="EMBL" id="AP027370">
    <property type="protein sequence ID" value="BDY11802.1"/>
    <property type="molecule type" value="Genomic_DNA"/>
</dbReference>
<sequence length="111" mass="12636">MGRGTKIEIEFGSFGGGWEADNKAGPAQADKEVLPPEKHSLVFRREKRRGKPVTLVGEFFLDKSKQKALLKRIKTRLGSGGTFKNGWMELQGEKTDLVRPLLEMENFRFKR</sequence>
<dbReference type="RefSeq" id="WP_286337018.1">
    <property type="nucleotide sequence ID" value="NZ_AP027370.1"/>
</dbReference>
<protein>
    <recommendedName>
        <fullName evidence="3">SUI1 domain-containing protein</fullName>
    </recommendedName>
</protein>
<name>A0ABN6WS86_9BACT</name>
<evidence type="ECO:0000313" key="4">
    <source>
        <dbReference type="EMBL" id="BDY11802.1"/>
    </source>
</evidence>
<accession>A0ABN6WS86</accession>
<dbReference type="InterPro" id="IPR036877">
    <property type="entry name" value="SUI1_dom_sf"/>
</dbReference>
<keyword evidence="2" id="KW-0648">Protein biosynthesis</keyword>
<keyword evidence="5" id="KW-1185">Reference proteome</keyword>
<dbReference type="InterPro" id="IPR001950">
    <property type="entry name" value="SUI1"/>
</dbReference>
<evidence type="ECO:0000256" key="1">
    <source>
        <dbReference type="ARBA" id="ARBA00022845"/>
    </source>
</evidence>
<evidence type="ECO:0000256" key="2">
    <source>
        <dbReference type="ARBA" id="ARBA00022917"/>
    </source>
</evidence>
<evidence type="ECO:0000259" key="3">
    <source>
        <dbReference type="PROSITE" id="PS50296"/>
    </source>
</evidence>
<gene>
    <name evidence="4" type="ORF">HCR_01140</name>
</gene>
<evidence type="ECO:0000313" key="5">
    <source>
        <dbReference type="Proteomes" id="UP001321445"/>
    </source>
</evidence>
<feature type="domain" description="SUI1" evidence="3">
    <location>
        <begin position="40"/>
        <end position="106"/>
    </location>
</feature>
<proteinExistence type="predicted"/>
<dbReference type="CDD" id="cd11567">
    <property type="entry name" value="YciH_like"/>
    <property type="match status" value="1"/>
</dbReference>